<dbReference type="PANTHER" id="PTHR48022">
    <property type="entry name" value="PLASTIDIC GLUCOSE TRANSPORTER 4"/>
    <property type="match status" value="1"/>
</dbReference>
<keyword evidence="6 8" id="KW-0472">Membrane</keyword>
<feature type="transmembrane region" description="Helical" evidence="8">
    <location>
        <begin position="144"/>
        <end position="164"/>
    </location>
</feature>
<feature type="transmembrane region" description="Helical" evidence="8">
    <location>
        <begin position="12"/>
        <end position="43"/>
    </location>
</feature>
<evidence type="ECO:0000256" key="1">
    <source>
        <dbReference type="ARBA" id="ARBA00004141"/>
    </source>
</evidence>
<dbReference type="InParanoid" id="A0A369JGE9"/>
<accession>A0A369JGE9</accession>
<keyword evidence="11" id="KW-1185">Reference proteome</keyword>
<keyword evidence="3" id="KW-0813">Transport</keyword>
<dbReference type="PANTHER" id="PTHR48022:SF23">
    <property type="entry name" value="MAJOR FACILITATOR SUPERFAMILY (MFS) PROFILE DOMAIN-CONTAINING PROTEIN"/>
    <property type="match status" value="1"/>
</dbReference>
<dbReference type="PROSITE" id="PS50850">
    <property type="entry name" value="MFS"/>
    <property type="match status" value="1"/>
</dbReference>
<keyword evidence="5 8" id="KW-1133">Transmembrane helix</keyword>
<evidence type="ECO:0000256" key="4">
    <source>
        <dbReference type="ARBA" id="ARBA00022692"/>
    </source>
</evidence>
<evidence type="ECO:0000256" key="7">
    <source>
        <dbReference type="ARBA" id="ARBA00049119"/>
    </source>
</evidence>
<dbReference type="EMBL" id="LUEZ02000087">
    <property type="protein sequence ID" value="RDB18783.1"/>
    <property type="molecule type" value="Genomic_DNA"/>
</dbReference>
<evidence type="ECO:0000256" key="2">
    <source>
        <dbReference type="ARBA" id="ARBA00010992"/>
    </source>
</evidence>
<dbReference type="InterPro" id="IPR003663">
    <property type="entry name" value="Sugar/inositol_transpt"/>
</dbReference>
<dbReference type="InterPro" id="IPR020846">
    <property type="entry name" value="MFS_dom"/>
</dbReference>
<dbReference type="SUPFAM" id="SSF103473">
    <property type="entry name" value="MFS general substrate transporter"/>
    <property type="match status" value="1"/>
</dbReference>
<evidence type="ECO:0000259" key="9">
    <source>
        <dbReference type="PROSITE" id="PS50850"/>
    </source>
</evidence>
<dbReference type="Proteomes" id="UP000076154">
    <property type="component" value="Unassembled WGS sequence"/>
</dbReference>
<organism evidence="10 11">
    <name type="scientific">Hypsizygus marmoreus</name>
    <name type="common">White beech mushroom</name>
    <name type="synonym">Agaricus marmoreus</name>
    <dbReference type="NCBI Taxonomy" id="39966"/>
    <lineage>
        <taxon>Eukaryota</taxon>
        <taxon>Fungi</taxon>
        <taxon>Dikarya</taxon>
        <taxon>Basidiomycota</taxon>
        <taxon>Agaricomycotina</taxon>
        <taxon>Agaricomycetes</taxon>
        <taxon>Agaricomycetidae</taxon>
        <taxon>Agaricales</taxon>
        <taxon>Tricholomatineae</taxon>
        <taxon>Lyophyllaceae</taxon>
        <taxon>Hypsizygus</taxon>
    </lineage>
</organism>
<reference evidence="10" key="1">
    <citation type="submission" date="2018-04" db="EMBL/GenBank/DDBJ databases">
        <title>Whole genome sequencing of Hypsizygus marmoreus.</title>
        <authorList>
            <person name="Choi I.-G."/>
            <person name="Min B."/>
            <person name="Kim J.-G."/>
            <person name="Kim S."/>
            <person name="Oh Y.-L."/>
            <person name="Kong W.-S."/>
            <person name="Park H."/>
            <person name="Jeong J."/>
            <person name="Song E.-S."/>
        </authorList>
    </citation>
    <scope>NUCLEOTIDE SEQUENCE [LARGE SCALE GENOMIC DNA]</scope>
    <source>
        <strain evidence="10">51987-8</strain>
    </source>
</reference>
<gene>
    <name evidence="10" type="primary">qutD_2</name>
    <name evidence="10" type="ORF">Hypma_014603</name>
</gene>
<sequence length="540" mass="59470">MGAPIGLFKNLHVYYLAFIVYWEIILFGYVTGIAGGVVSQVYFQNHFGLTNDGMKNVKRTNDVSFIIVCVFRSGAFFGALKVLPPRVRDAFLCCSLPRFLNPLRFLAKIGRKWALVAFMSILSIGAILTTIANDKHNGLQLIHAGRVIFGFGTGGISAVAPAYVSECSPKDVRGRIMGLFQIMVAVGVVISYFINYGVNEHIKTGANVWRILFGFQLVPAGIMLLGLFTVKESLRWLASVGRSREAVANLAHLRKPPETSESILYKVAEIEAALEEERIARADLGLKEAFLSKGNSIRFVIAFVMFLLRQWGGQNSVGYYAPQIFASIGYSGAKNSLLASGIYGVVKVASSLDVSITVSTDNRSLPPSSSSFWCRVSGSQDVAHHFVLSVWASHSSSSVLSSRPVRLSSATLRLRHPRLWPPCCTSTYASTRWAGVLYHGCMSPTFSRPGHGITDCRWRALRSGFEISSCLRSPDIISNLGYKIFMFATVNIGRSLEDMDLVFGSTSAEEHRANIEQQENANERIKNDSTFLNSVRDEKV</sequence>
<dbReference type="InterPro" id="IPR036259">
    <property type="entry name" value="MFS_trans_sf"/>
</dbReference>
<evidence type="ECO:0000256" key="6">
    <source>
        <dbReference type="ARBA" id="ARBA00023136"/>
    </source>
</evidence>
<dbReference type="GO" id="GO:0005351">
    <property type="term" value="F:carbohydrate:proton symporter activity"/>
    <property type="evidence" value="ECO:0007669"/>
    <property type="project" value="TreeGrafter"/>
</dbReference>
<evidence type="ECO:0000256" key="8">
    <source>
        <dbReference type="SAM" id="Phobius"/>
    </source>
</evidence>
<evidence type="ECO:0000313" key="10">
    <source>
        <dbReference type="EMBL" id="RDB18783.1"/>
    </source>
</evidence>
<comment type="caution">
    <text evidence="10">The sequence shown here is derived from an EMBL/GenBank/DDBJ whole genome shotgun (WGS) entry which is preliminary data.</text>
</comment>
<dbReference type="InterPro" id="IPR050360">
    <property type="entry name" value="MFS_Sugar_Transporters"/>
</dbReference>
<feature type="transmembrane region" description="Helical" evidence="8">
    <location>
        <begin position="208"/>
        <end position="230"/>
    </location>
</feature>
<dbReference type="InterPro" id="IPR005829">
    <property type="entry name" value="Sugar_transporter_CS"/>
</dbReference>
<dbReference type="Pfam" id="PF00083">
    <property type="entry name" value="Sugar_tr"/>
    <property type="match status" value="1"/>
</dbReference>
<dbReference type="PRINTS" id="PR00171">
    <property type="entry name" value="SUGRTRNSPORT"/>
</dbReference>
<comment type="subcellular location">
    <subcellularLocation>
        <location evidence="1">Membrane</location>
        <topology evidence="1">Multi-pass membrane protein</topology>
    </subcellularLocation>
</comment>
<evidence type="ECO:0000256" key="3">
    <source>
        <dbReference type="ARBA" id="ARBA00022448"/>
    </source>
</evidence>
<dbReference type="GO" id="GO:0016020">
    <property type="term" value="C:membrane"/>
    <property type="evidence" value="ECO:0007669"/>
    <property type="project" value="UniProtKB-SubCell"/>
</dbReference>
<dbReference type="Gene3D" id="1.20.1250.20">
    <property type="entry name" value="MFS general substrate transporter like domains"/>
    <property type="match status" value="1"/>
</dbReference>
<feature type="transmembrane region" description="Helical" evidence="8">
    <location>
        <begin position="63"/>
        <end position="83"/>
    </location>
</feature>
<dbReference type="PROSITE" id="PS00217">
    <property type="entry name" value="SUGAR_TRANSPORT_2"/>
    <property type="match status" value="1"/>
</dbReference>
<keyword evidence="4 8" id="KW-0812">Transmembrane</keyword>
<feature type="transmembrane region" description="Helical" evidence="8">
    <location>
        <begin position="113"/>
        <end position="132"/>
    </location>
</feature>
<evidence type="ECO:0000256" key="5">
    <source>
        <dbReference type="ARBA" id="ARBA00022989"/>
    </source>
</evidence>
<comment type="similarity">
    <text evidence="2">Belongs to the major facilitator superfamily. Sugar transporter (TC 2.A.1.1) family.</text>
</comment>
<protein>
    <submittedName>
        <fullName evidence="10">Quinate permease</fullName>
    </submittedName>
</protein>
<feature type="transmembrane region" description="Helical" evidence="8">
    <location>
        <begin position="176"/>
        <end position="196"/>
    </location>
</feature>
<evidence type="ECO:0000313" key="11">
    <source>
        <dbReference type="Proteomes" id="UP000076154"/>
    </source>
</evidence>
<name>A0A369JGE9_HYPMA</name>
<dbReference type="AlphaFoldDB" id="A0A369JGE9"/>
<dbReference type="STRING" id="39966.A0A369JGE9"/>
<proteinExistence type="inferred from homology"/>
<dbReference type="InterPro" id="IPR005828">
    <property type="entry name" value="MFS_sugar_transport-like"/>
</dbReference>
<comment type="catalytic activity">
    <reaction evidence="7">
        <text>myo-inositol(out) + H(+)(out) = myo-inositol(in) + H(+)(in)</text>
        <dbReference type="Rhea" id="RHEA:60364"/>
        <dbReference type="ChEBI" id="CHEBI:15378"/>
        <dbReference type="ChEBI" id="CHEBI:17268"/>
    </reaction>
</comment>
<feature type="domain" description="Major facilitator superfamily (MFS) profile" evidence="9">
    <location>
        <begin position="16"/>
        <end position="540"/>
    </location>
</feature>
<dbReference type="OrthoDB" id="508119at2759"/>